<feature type="region of interest" description="Disordered" evidence="1">
    <location>
        <begin position="320"/>
        <end position="345"/>
    </location>
</feature>
<dbReference type="EMBL" id="JBBPDW010000035">
    <property type="protein sequence ID" value="KAK7536698.1"/>
    <property type="molecule type" value="Genomic_DNA"/>
</dbReference>
<name>A0ABR1LND0_9PEZI</name>
<evidence type="ECO:0000313" key="3">
    <source>
        <dbReference type="Proteomes" id="UP001365128"/>
    </source>
</evidence>
<reference evidence="2 3" key="1">
    <citation type="submission" date="2024-04" db="EMBL/GenBank/DDBJ databases">
        <title>Phyllosticta paracitricarpa is synonymous to the EU quarantine fungus P. citricarpa based on phylogenomic analyses.</title>
        <authorList>
            <consortium name="Lawrence Berkeley National Laboratory"/>
            <person name="Van Ingen-Buijs V.A."/>
            <person name="Van Westerhoven A.C."/>
            <person name="Haridas S."/>
            <person name="Skiadas P."/>
            <person name="Martin F."/>
            <person name="Groenewald J.Z."/>
            <person name="Crous P.W."/>
            <person name="Seidl M.F."/>
        </authorList>
    </citation>
    <scope>NUCLEOTIDE SEQUENCE [LARGE SCALE GENOMIC DNA]</scope>
    <source>
        <strain evidence="2 3">CBS 122670</strain>
    </source>
</reference>
<comment type="caution">
    <text evidence="2">The sequence shown here is derived from an EMBL/GenBank/DDBJ whole genome shotgun (WGS) entry which is preliminary data.</text>
</comment>
<dbReference type="Proteomes" id="UP001365128">
    <property type="component" value="Unassembled WGS sequence"/>
</dbReference>
<feature type="compositionally biased region" description="Basic and acidic residues" evidence="1">
    <location>
        <begin position="320"/>
        <end position="334"/>
    </location>
</feature>
<protein>
    <submittedName>
        <fullName evidence="2">Uncharacterized protein</fullName>
    </submittedName>
</protein>
<accession>A0ABR1LND0</accession>
<gene>
    <name evidence="2" type="ORF">IWX46DRAFT_629486</name>
</gene>
<evidence type="ECO:0000313" key="2">
    <source>
        <dbReference type="EMBL" id="KAK7536698.1"/>
    </source>
</evidence>
<proteinExistence type="predicted"/>
<sequence>MYSEPDAIYSHFSENRTFCQEVAVRPCQKVPPRLPIVLASRSGLIDANALARLPSIQYHALVAPLSATRRRPTVEHLSLVIAFLPLGCRRVGGCERYVVALAVLSDRERQASGDVNYESILKFVDPFLSEMTAPKSSPIAAVDDSSLDVALDGEEFESHEAVRWLWGASSMTPRTRRVTQLASRALACLLFPFLLHATILSNSQVFAIDTDLLKRRTLSVASSSAFQAQAMNSRLTKPCFFILQEWRKIIRAFSRGLQAMRENPWTFRAGQDDMLICTWTTFRTSGMIEVILDIRHFGSGPARRHGTALSGRRYTGGVLERDDAHPELEREQRRVAASNATDSCA</sequence>
<evidence type="ECO:0000256" key="1">
    <source>
        <dbReference type="SAM" id="MobiDB-lite"/>
    </source>
</evidence>
<keyword evidence="3" id="KW-1185">Reference proteome</keyword>
<organism evidence="2 3">
    <name type="scientific">Phyllosticta citricarpa</name>
    <dbReference type="NCBI Taxonomy" id="55181"/>
    <lineage>
        <taxon>Eukaryota</taxon>
        <taxon>Fungi</taxon>
        <taxon>Dikarya</taxon>
        <taxon>Ascomycota</taxon>
        <taxon>Pezizomycotina</taxon>
        <taxon>Dothideomycetes</taxon>
        <taxon>Dothideomycetes incertae sedis</taxon>
        <taxon>Botryosphaeriales</taxon>
        <taxon>Phyllostictaceae</taxon>
        <taxon>Phyllosticta</taxon>
    </lineage>
</organism>